<keyword evidence="6" id="KW-0564">Palmitate</keyword>
<dbReference type="eggNOG" id="ENOG5032FSH">
    <property type="taxonomic scope" value="Bacteria"/>
</dbReference>
<dbReference type="PATRIC" id="fig|496833.3.peg.119"/>
<comment type="subcellular location">
    <subcellularLocation>
        <location evidence="1">Cell membrane</location>
        <topology evidence="1">Lipid-anchor</topology>
    </subcellularLocation>
</comment>
<evidence type="ECO:0000256" key="7">
    <source>
        <dbReference type="ARBA" id="ARBA00023288"/>
    </source>
</evidence>
<dbReference type="PROSITE" id="PS51257">
    <property type="entry name" value="PROKAR_LIPOPROTEIN"/>
    <property type="match status" value="1"/>
</dbReference>
<dbReference type="NCBIfam" id="NF033817">
    <property type="entry name" value="Mplas_variab_LP"/>
    <property type="match status" value="1"/>
</dbReference>
<gene>
    <name evidence="9" type="ordered locus">MBIO_0533</name>
</gene>
<evidence type="ECO:0000256" key="6">
    <source>
        <dbReference type="ARBA" id="ARBA00023139"/>
    </source>
</evidence>
<evidence type="ECO:0008006" key="11">
    <source>
        <dbReference type="Google" id="ProtNLM"/>
    </source>
</evidence>
<evidence type="ECO:0000256" key="2">
    <source>
        <dbReference type="ARBA" id="ARBA00022475"/>
    </source>
</evidence>
<keyword evidence="7" id="KW-0449">Lipoprotein</keyword>
<dbReference type="HOGENOM" id="CLU_616517_0_0_14"/>
<keyword evidence="10" id="KW-1185">Reference proteome</keyword>
<keyword evidence="5" id="KW-0472">Membrane</keyword>
<accession>C4XF76</accession>
<proteinExistence type="predicted"/>
<dbReference type="GO" id="GO:0005886">
    <property type="term" value="C:plasma membrane"/>
    <property type="evidence" value="ECO:0007669"/>
    <property type="project" value="UniProtKB-SubCell"/>
</dbReference>
<dbReference type="InterPro" id="IPR049890">
    <property type="entry name" value="VlpA-F-like_signal"/>
</dbReference>
<dbReference type="EMBL" id="AP009608">
    <property type="protein sequence ID" value="BAH69798.1"/>
    <property type="molecule type" value="Genomic_DNA"/>
</dbReference>
<dbReference type="AlphaFoldDB" id="C4XF76"/>
<feature type="signal peptide" evidence="8">
    <location>
        <begin position="1"/>
        <end position="18"/>
    </location>
</feature>
<feature type="chain" id="PRO_5002945941" description="P60-like lipoprotein" evidence="8">
    <location>
        <begin position="19"/>
        <end position="445"/>
    </location>
</feature>
<organism evidence="9 10">
    <name type="scientific">Mycoplasmopsis fermentans (strain ATCC 19989 / NBRC 14854 / NCTC 10117 / PG18)</name>
    <name type="common">Mycoplasma fermentans</name>
    <dbReference type="NCBI Taxonomy" id="496833"/>
    <lineage>
        <taxon>Bacteria</taxon>
        <taxon>Bacillati</taxon>
        <taxon>Mycoplasmatota</taxon>
        <taxon>Mycoplasmoidales</taxon>
        <taxon>Metamycoplasmataceae</taxon>
        <taxon>Mycoplasmopsis</taxon>
    </lineage>
</organism>
<keyword evidence="3 8" id="KW-0732">Signal</keyword>
<keyword evidence="2" id="KW-1003">Cell membrane</keyword>
<evidence type="ECO:0000313" key="9">
    <source>
        <dbReference type="EMBL" id="BAH69798.1"/>
    </source>
</evidence>
<dbReference type="InterPro" id="IPR054783">
    <property type="entry name" value="P60-like"/>
</dbReference>
<sequence>MMKNKKLLFSLGSISTLAAFPIAAVSCGRVVETPAKKIQDDFLKAGGRKEEIKNIWRQITIASLYKINVTNSYNTDNSEYIKTFNDTNSQLYKDSLEIFKVYAEDKVFKNGADGYYFYEKSLDWKKKNYFTKDQESKISNLLKVGEIPNEEIFRIFWNAEKTGIRAEIQKILLVLKYFEISNKEQLAKLDDKFKYNSSFLKYELENYNLTRYAVQKKPVQLWKKTAKTKITSEEDFFVTQLKTIKSIDTFNTFMKGSEDESKKISDIEKITDNAYESQLLGYQGINLNFSNYNLKWDEKNLQNAEANKLYGFYTPIEDRLILQDDELFKKGYSPYKGSKSDKEIVAAYLNQIAPIGQPEVELPKESNEKETEKVKLLSFKGTIFQNHLKKLAILFALKDSSLVDTAETAFTKLGYKLKVENDALKEVLKGEKFVEGEKDKDSNKK</sequence>
<name>C4XF76_MYCFP</name>
<evidence type="ECO:0000256" key="4">
    <source>
        <dbReference type="ARBA" id="ARBA00022737"/>
    </source>
</evidence>
<evidence type="ECO:0000256" key="5">
    <source>
        <dbReference type="ARBA" id="ARBA00023136"/>
    </source>
</evidence>
<protein>
    <recommendedName>
        <fullName evidence="11">P60-like lipoprotein</fullName>
    </recommendedName>
</protein>
<keyword evidence="4" id="KW-0677">Repeat</keyword>
<evidence type="ECO:0000256" key="1">
    <source>
        <dbReference type="ARBA" id="ARBA00004193"/>
    </source>
</evidence>
<dbReference type="NCBIfam" id="NF045835">
    <property type="entry name" value="P60_lipo"/>
    <property type="match status" value="1"/>
</dbReference>
<dbReference type="KEGG" id="mfp:MBIO_0533"/>
<evidence type="ECO:0000256" key="8">
    <source>
        <dbReference type="SAM" id="SignalP"/>
    </source>
</evidence>
<reference evidence="9 10" key="1">
    <citation type="journal article" date="2009" name="Curr. Microbiol.">
        <title>Molecular cloning and expression of a novel cholinephosphotransferase involved in glycoglycerophospholipid biosynthesis of Mycoplasma fermentans.</title>
        <authorList>
            <person name="Ishida N."/>
            <person name="Irikura D."/>
            <person name="Matsuda K."/>
            <person name="Sato S."/>
            <person name="Asano K."/>
        </authorList>
    </citation>
    <scope>NUCLEOTIDE SEQUENCE [LARGE SCALE GENOMIC DNA]</scope>
    <source>
        <strain evidence="10">ATCC 19989 / NBRC 14854 / NCTC 10117 / PG18</strain>
    </source>
</reference>
<dbReference type="Proteomes" id="UP000006810">
    <property type="component" value="Chromosome"/>
</dbReference>
<evidence type="ECO:0000256" key="3">
    <source>
        <dbReference type="ARBA" id="ARBA00022729"/>
    </source>
</evidence>
<evidence type="ECO:0000313" key="10">
    <source>
        <dbReference type="Proteomes" id="UP000006810"/>
    </source>
</evidence>